<sequence length="110" mass="12222">MRAMGRWWGAYEAVSGYQTEGQGRFDQAAECYHPGKERWVRIEGIWDEGGGAPSVAFVSAGEWLGYVDGRGAREYEKGWKGGRTVAMAIAARERVLAMGLGFREWEVETG</sequence>
<evidence type="ECO:0000313" key="1">
    <source>
        <dbReference type="EMBL" id="KAJ0984694.1"/>
    </source>
</evidence>
<gene>
    <name evidence="1" type="ORF">J5N97_003050</name>
</gene>
<organism evidence="1 2">
    <name type="scientific">Dioscorea zingiberensis</name>
    <dbReference type="NCBI Taxonomy" id="325984"/>
    <lineage>
        <taxon>Eukaryota</taxon>
        <taxon>Viridiplantae</taxon>
        <taxon>Streptophyta</taxon>
        <taxon>Embryophyta</taxon>
        <taxon>Tracheophyta</taxon>
        <taxon>Spermatophyta</taxon>
        <taxon>Magnoliopsida</taxon>
        <taxon>Liliopsida</taxon>
        <taxon>Dioscoreales</taxon>
        <taxon>Dioscoreaceae</taxon>
        <taxon>Dioscorea</taxon>
    </lineage>
</organism>
<reference evidence="1" key="1">
    <citation type="submission" date="2021-03" db="EMBL/GenBank/DDBJ databases">
        <authorList>
            <person name="Li Z."/>
            <person name="Yang C."/>
        </authorList>
    </citation>
    <scope>NUCLEOTIDE SEQUENCE</scope>
    <source>
        <strain evidence="1">Dzin_1.0</strain>
        <tissue evidence="1">Leaf</tissue>
    </source>
</reference>
<accession>A0A9D5HQ00</accession>
<comment type="caution">
    <text evidence="1">The sequence shown here is derived from an EMBL/GenBank/DDBJ whole genome shotgun (WGS) entry which is preliminary data.</text>
</comment>
<dbReference type="EMBL" id="JAGGNH010000001">
    <property type="protein sequence ID" value="KAJ0984694.1"/>
    <property type="molecule type" value="Genomic_DNA"/>
</dbReference>
<keyword evidence="2" id="KW-1185">Reference proteome</keyword>
<evidence type="ECO:0000313" key="2">
    <source>
        <dbReference type="Proteomes" id="UP001085076"/>
    </source>
</evidence>
<proteinExistence type="predicted"/>
<dbReference type="AlphaFoldDB" id="A0A9D5HQ00"/>
<protein>
    <submittedName>
        <fullName evidence="1">Uncharacterized protein</fullName>
    </submittedName>
</protein>
<reference evidence="1" key="2">
    <citation type="journal article" date="2022" name="Hortic Res">
        <title>The genome of Dioscorea zingiberensis sheds light on the biosynthesis, origin and evolution of the medicinally important diosgenin saponins.</title>
        <authorList>
            <person name="Li Y."/>
            <person name="Tan C."/>
            <person name="Li Z."/>
            <person name="Guo J."/>
            <person name="Li S."/>
            <person name="Chen X."/>
            <person name="Wang C."/>
            <person name="Dai X."/>
            <person name="Yang H."/>
            <person name="Song W."/>
            <person name="Hou L."/>
            <person name="Xu J."/>
            <person name="Tong Z."/>
            <person name="Xu A."/>
            <person name="Yuan X."/>
            <person name="Wang W."/>
            <person name="Yang Q."/>
            <person name="Chen L."/>
            <person name="Sun Z."/>
            <person name="Wang K."/>
            <person name="Pan B."/>
            <person name="Chen J."/>
            <person name="Bao Y."/>
            <person name="Liu F."/>
            <person name="Qi X."/>
            <person name="Gang D.R."/>
            <person name="Wen J."/>
            <person name="Li J."/>
        </authorList>
    </citation>
    <scope>NUCLEOTIDE SEQUENCE</scope>
    <source>
        <strain evidence="1">Dzin_1.0</strain>
    </source>
</reference>
<name>A0A9D5HQ00_9LILI</name>
<dbReference type="Proteomes" id="UP001085076">
    <property type="component" value="Miscellaneous, Linkage group lg01"/>
</dbReference>